<evidence type="ECO:0000256" key="2">
    <source>
        <dbReference type="ARBA" id="ARBA00022618"/>
    </source>
</evidence>
<dbReference type="InterPro" id="IPR001478">
    <property type="entry name" value="PDZ"/>
</dbReference>
<keyword evidence="8" id="KW-1185">Reference proteome</keyword>
<feature type="region of interest" description="Disordered" evidence="5">
    <location>
        <begin position="130"/>
        <end position="178"/>
    </location>
</feature>
<evidence type="ECO:0000256" key="4">
    <source>
        <dbReference type="ARBA" id="ARBA00023306"/>
    </source>
</evidence>
<feature type="region of interest" description="Disordered" evidence="5">
    <location>
        <begin position="1515"/>
        <end position="1596"/>
    </location>
</feature>
<dbReference type="Gene3D" id="3.10.20.90">
    <property type="entry name" value="Phosphatidylinositol 3-kinase Catalytic Subunit, Chain A, domain 1"/>
    <property type="match status" value="1"/>
</dbReference>
<feature type="region of interest" description="Disordered" evidence="5">
    <location>
        <begin position="332"/>
        <end position="366"/>
    </location>
</feature>
<feature type="region of interest" description="Disordered" evidence="5">
    <location>
        <begin position="1465"/>
        <end position="1494"/>
    </location>
</feature>
<dbReference type="GO" id="GO:0008104">
    <property type="term" value="P:intracellular protein localization"/>
    <property type="evidence" value="ECO:0007669"/>
    <property type="project" value="TreeGrafter"/>
</dbReference>
<dbReference type="PANTHER" id="PTHR16484">
    <property type="entry name" value="PARTITIONING DEFECTIVE 3 RELATED"/>
    <property type="match status" value="1"/>
</dbReference>
<dbReference type="GO" id="GO:0043296">
    <property type="term" value="C:apical junction complex"/>
    <property type="evidence" value="ECO:0007669"/>
    <property type="project" value="TreeGrafter"/>
</dbReference>
<feature type="region of interest" description="Disordered" evidence="5">
    <location>
        <begin position="495"/>
        <end position="542"/>
    </location>
</feature>
<dbReference type="EMBL" id="CAKKLH010000315">
    <property type="protein sequence ID" value="CAH0111664.1"/>
    <property type="molecule type" value="Genomic_DNA"/>
</dbReference>
<dbReference type="FunFam" id="2.30.42.10:FF:000376">
    <property type="match status" value="1"/>
</dbReference>
<dbReference type="FunFam" id="2.30.42.10:FF:000011">
    <property type="entry name" value="partitioning defective 3 homolog isoform X1"/>
    <property type="match status" value="1"/>
</dbReference>
<evidence type="ECO:0000256" key="5">
    <source>
        <dbReference type="SAM" id="MobiDB-lite"/>
    </source>
</evidence>
<evidence type="ECO:0000313" key="7">
    <source>
        <dbReference type="EMBL" id="CAH0111664.1"/>
    </source>
</evidence>
<reference evidence="7" key="1">
    <citation type="submission" date="2021-11" db="EMBL/GenBank/DDBJ databases">
        <authorList>
            <person name="Schell T."/>
        </authorList>
    </citation>
    <scope>NUCLEOTIDE SEQUENCE</scope>
    <source>
        <strain evidence="7">M5</strain>
    </source>
</reference>
<dbReference type="PROSITE" id="PS50106">
    <property type="entry name" value="PDZ"/>
    <property type="match status" value="3"/>
</dbReference>
<dbReference type="GO" id="GO:0005938">
    <property type="term" value="C:cell cortex"/>
    <property type="evidence" value="ECO:0007669"/>
    <property type="project" value="TreeGrafter"/>
</dbReference>
<organism evidence="7 8">
    <name type="scientific">Daphnia galeata</name>
    <dbReference type="NCBI Taxonomy" id="27404"/>
    <lineage>
        <taxon>Eukaryota</taxon>
        <taxon>Metazoa</taxon>
        <taxon>Ecdysozoa</taxon>
        <taxon>Arthropoda</taxon>
        <taxon>Crustacea</taxon>
        <taxon>Branchiopoda</taxon>
        <taxon>Diplostraca</taxon>
        <taxon>Cladocera</taxon>
        <taxon>Anomopoda</taxon>
        <taxon>Daphniidae</taxon>
        <taxon>Daphnia</taxon>
    </lineage>
</organism>
<sequence length="1596" mass="174424">MAHKSCNSRAVQLVHYFPCSRLFSHRVQSYQLDSCDSLDIFDDGTSYLSNGVYKQVLSNDATISVAALRSSDGAILDPDDRLADVVDDREQLAACLSNGGGGGGGGGSGSELDEPSLGVPLVLGPRIGLMNLRGDGTSASSNSGSPSPTDFGLHHNHHHHHHSYGVVGGGNSHPATSRKDIEVTGQEAATGLMVDHLHLQVRRGSEPALNRISTDAPNTTGSSSSSTSHHHHHADLPPTTTTSNSRDYKRWSAAPIVDPTSDSDCEERDLEVVRRHPSGPRFARSGARVSMQIFGGGGLGSSSNGSSHNNAGYRWAEAADNALLSAATAPVTPTTTTATTTPPDYEETMHRRTRSLRREPVGATSESIPLSDGHHHLYQQQQQHQHHLNNNNNMQAQSTTQLVVLPNEGGQPLGIHVVPDYSPLGNELGLLVQGVEPGGRIHRDGRIAVHDRIIEINSHPLKDVPFHRAQELFRNALQSRDLRLRIVKSDGDIHRASTSEQSDMTQQQQQQAQQQQQSAPSSRSVAAVSPTRKTPAVVPGTGRASNALMTVSTRKIGKKLDLELTKGHEGLGFSVTTRDNPAGGLCPIYIKNILPRGAAIEDGRLRSGDRLLEVNGVEMTGKTQSEVVSLLRNIPSGGVARLLISRQETEEEIQNQQIVQSSSSQPPQSSTQTQQTSPKLPRQMKSISRASEESLLLLPWKQREILTLDIPVHDTEKAGLGISVKGKTTSSSGNGTSDLGIFIKSVLHGGAASRDGRLCTNDQLLHVNGVSLQGRSNTEAMEGLRRAVHQEGPKPGHITLTVARKMHALKDREVTLEGQSQDDTVNGTVRLGCNGNGGDSSGSYDHSGGSSDQSGSTVIFVSGSGSDSRERNHMKDNRLSGISSDLRNESYYRSQPESEQQQQPQTSALKENMPPSGRVIRRAVKRRHAHPLVSRLEKDYLSSPTYHRSSPNLYQPNDVVGGVGPVVTANRRGVSSTIERGSRLSVAPSMMMMMTDHHHHHQQRSRVSSVESLPLIAPSPVPSFQQGQRRPQMLLPPYKPQQQENNRPLFVRPVDLPRSSSRDIGPTLGLKKSSSLESLQTVVQEIQMQEEEPQIGCYGYHRPTAIRVVRGRGCNESFRAAVDRSYDESGQPTDGTNKEPMETLDEALEVEVNEMMPPPRSPSDIGIPMLNNKNETRKSKKKNANAAGLLLKGLGSMFRFGKHRKSAPSSPESGHQSSGSDPTVSGHHLSMAGGNMIMPSSGNHQNERRSSSGHSGSIGRSSAMSEVDRHHVLRRTLPPDERDRAELGRQMAIAVARQAAQEEQKRIQHHYLRLMDQQQRQAAAAHDHQQKQQQQQQGNATTTGDSTNRSQRLHQLRAQHQKRHAEQQRQSTHTPTEQFESNNKNVPEIIHGRSASYDPYNDVRKPRSRAAVGEPNTLMPIPAVPSYNNNYDEFQLKNGNLNPVQIREMQELVRQQRLKVEQGQVIRRQQHYHSQRSARETRMSPPGGNPWSGADRPVSNYFEYESLHIAGHKVALSGPPYKPQQQQSGNRRPPNVHGDDGTTFFRRPDRNSTGHEFGGNHGRASQRESVYGASNYGSGSQNNPASRPAPLTGSKV</sequence>
<feature type="compositionally biased region" description="Basic residues" evidence="5">
    <location>
        <begin position="154"/>
        <end position="163"/>
    </location>
</feature>
<dbReference type="GO" id="GO:0007155">
    <property type="term" value="P:cell adhesion"/>
    <property type="evidence" value="ECO:0007669"/>
    <property type="project" value="TreeGrafter"/>
</dbReference>
<feature type="region of interest" description="Disordered" evidence="5">
    <location>
        <begin position="1155"/>
        <end position="1183"/>
    </location>
</feature>
<dbReference type="InterPro" id="IPR021922">
    <property type="entry name" value="Par3/HAL_N"/>
</dbReference>
<dbReference type="InterPro" id="IPR036034">
    <property type="entry name" value="PDZ_sf"/>
</dbReference>
<keyword evidence="3" id="KW-0677">Repeat</keyword>
<dbReference type="GO" id="GO:0000226">
    <property type="term" value="P:microtubule cytoskeleton organization"/>
    <property type="evidence" value="ECO:0007669"/>
    <property type="project" value="TreeGrafter"/>
</dbReference>
<dbReference type="GO" id="GO:0035091">
    <property type="term" value="F:phosphatidylinositol binding"/>
    <property type="evidence" value="ECO:0007669"/>
    <property type="project" value="TreeGrafter"/>
</dbReference>
<dbReference type="GO" id="GO:0045197">
    <property type="term" value="P:establishment or maintenance of epithelial cell apical/basal polarity"/>
    <property type="evidence" value="ECO:0007669"/>
    <property type="project" value="TreeGrafter"/>
</dbReference>
<keyword evidence="4" id="KW-0131">Cell cycle</keyword>
<feature type="region of interest" description="Disordered" evidence="5">
    <location>
        <begin position="653"/>
        <end position="688"/>
    </location>
</feature>
<dbReference type="Pfam" id="PF00595">
    <property type="entry name" value="PDZ"/>
    <property type="match status" value="3"/>
</dbReference>
<dbReference type="GO" id="GO:0016324">
    <property type="term" value="C:apical plasma membrane"/>
    <property type="evidence" value="ECO:0007669"/>
    <property type="project" value="TreeGrafter"/>
</dbReference>
<protein>
    <recommendedName>
        <fullName evidence="6">PDZ domain-containing protein</fullName>
    </recommendedName>
</protein>
<evidence type="ECO:0000256" key="3">
    <source>
        <dbReference type="ARBA" id="ARBA00022737"/>
    </source>
</evidence>
<feature type="region of interest" description="Disordered" evidence="5">
    <location>
        <begin position="205"/>
        <end position="248"/>
    </location>
</feature>
<feature type="compositionally biased region" description="Basic and acidic residues" evidence="5">
    <location>
        <begin position="867"/>
        <end position="878"/>
    </location>
</feature>
<feature type="domain" description="PDZ" evidence="6">
    <location>
        <begin position="402"/>
        <end position="488"/>
    </location>
</feature>
<evidence type="ECO:0000256" key="1">
    <source>
        <dbReference type="ARBA" id="ARBA00005358"/>
    </source>
</evidence>
<feature type="compositionally biased region" description="Gly residues" evidence="5">
    <location>
        <begin position="98"/>
        <end position="109"/>
    </location>
</feature>
<feature type="compositionally biased region" description="Low complexity" evidence="5">
    <location>
        <begin position="1252"/>
        <end position="1262"/>
    </location>
</feature>
<dbReference type="SUPFAM" id="SSF50156">
    <property type="entry name" value="PDZ domain-like"/>
    <property type="match status" value="3"/>
</dbReference>
<gene>
    <name evidence="7" type="ORF">DGAL_LOCUS15314</name>
</gene>
<feature type="compositionally biased region" description="Low complexity" evidence="5">
    <location>
        <begin position="1207"/>
        <end position="1220"/>
    </location>
</feature>
<feature type="compositionally biased region" description="Low complexity" evidence="5">
    <location>
        <begin position="505"/>
        <end position="532"/>
    </location>
</feature>
<feature type="compositionally biased region" description="Polar residues" evidence="5">
    <location>
        <begin position="1575"/>
        <end position="1585"/>
    </location>
</feature>
<dbReference type="OrthoDB" id="6264899at2759"/>
<feature type="compositionally biased region" description="Low complexity" evidence="5">
    <location>
        <begin position="841"/>
        <end position="856"/>
    </location>
</feature>
<dbReference type="GO" id="GO:0030010">
    <property type="term" value="P:establishment of cell polarity"/>
    <property type="evidence" value="ECO:0007669"/>
    <property type="project" value="TreeGrafter"/>
</dbReference>
<comment type="caution">
    <text evidence="7">The sequence shown here is derived from an EMBL/GenBank/DDBJ whole genome shotgun (WGS) entry which is preliminary data.</text>
</comment>
<feature type="region of interest" description="Disordered" evidence="5">
    <location>
        <begin position="815"/>
        <end position="916"/>
    </location>
</feature>
<dbReference type="GO" id="GO:0051660">
    <property type="term" value="P:establishment of centrosome localization"/>
    <property type="evidence" value="ECO:0007669"/>
    <property type="project" value="TreeGrafter"/>
</dbReference>
<feature type="domain" description="PDZ" evidence="6">
    <location>
        <begin position="709"/>
        <end position="787"/>
    </location>
</feature>
<feature type="compositionally biased region" description="Low complexity" evidence="5">
    <location>
        <begin position="654"/>
        <end position="677"/>
    </location>
</feature>
<feature type="compositionally biased region" description="Basic residues" evidence="5">
    <location>
        <begin position="1351"/>
        <end position="1363"/>
    </location>
</feature>
<feature type="compositionally biased region" description="Low complexity" evidence="5">
    <location>
        <begin position="332"/>
        <end position="343"/>
    </location>
</feature>
<dbReference type="GO" id="GO:0051301">
    <property type="term" value="P:cell division"/>
    <property type="evidence" value="ECO:0007669"/>
    <property type="project" value="UniProtKB-KW"/>
</dbReference>
<comment type="similarity">
    <text evidence="1">Belongs to the PAR3 family.</text>
</comment>
<feature type="region of interest" description="Disordered" evidence="5">
    <location>
        <begin position="94"/>
        <end position="117"/>
    </location>
</feature>
<feature type="compositionally biased region" description="Low complexity" evidence="5">
    <location>
        <begin position="136"/>
        <end position="149"/>
    </location>
</feature>
<feature type="region of interest" description="Disordered" evidence="5">
    <location>
        <begin position="1201"/>
        <end position="1284"/>
    </location>
</feature>
<keyword evidence="2" id="KW-0132">Cell division</keyword>
<dbReference type="InterPro" id="IPR052213">
    <property type="entry name" value="PAR3"/>
</dbReference>
<evidence type="ECO:0000259" key="6">
    <source>
        <dbReference type="PROSITE" id="PS50106"/>
    </source>
</evidence>
<dbReference type="GO" id="GO:0005912">
    <property type="term" value="C:adherens junction"/>
    <property type="evidence" value="ECO:0007669"/>
    <property type="project" value="TreeGrafter"/>
</dbReference>
<evidence type="ECO:0000313" key="8">
    <source>
        <dbReference type="Proteomes" id="UP000789390"/>
    </source>
</evidence>
<feature type="compositionally biased region" description="Polar residues" evidence="5">
    <location>
        <begin position="1368"/>
        <end position="1385"/>
    </location>
</feature>
<dbReference type="Proteomes" id="UP000789390">
    <property type="component" value="Unassembled WGS sequence"/>
</dbReference>
<feature type="region of interest" description="Disordered" evidence="5">
    <location>
        <begin position="1317"/>
        <end position="1388"/>
    </location>
</feature>
<accession>A0A8J2WME0</accession>
<dbReference type="Pfam" id="PF12053">
    <property type="entry name" value="Par3_HAL_N_term"/>
    <property type="match status" value="1"/>
</dbReference>
<dbReference type="CDD" id="cd23059">
    <property type="entry name" value="PDZ3_Par3-like"/>
    <property type="match status" value="1"/>
</dbReference>
<name>A0A8J2WME0_9CRUS</name>
<dbReference type="PANTHER" id="PTHR16484:SF17">
    <property type="entry name" value="BAZOOKA, ISOFORM B"/>
    <property type="match status" value="1"/>
</dbReference>
<feature type="domain" description="PDZ" evidence="6">
    <location>
        <begin position="561"/>
        <end position="633"/>
    </location>
</feature>
<feature type="compositionally biased region" description="Polar residues" evidence="5">
    <location>
        <begin position="1338"/>
        <end position="1350"/>
    </location>
</feature>
<dbReference type="Gene3D" id="2.30.42.10">
    <property type="match status" value="3"/>
</dbReference>
<dbReference type="CDD" id="cd23058">
    <property type="entry name" value="PDZ2_Par3-like"/>
    <property type="match status" value="1"/>
</dbReference>
<dbReference type="SMART" id="SM00228">
    <property type="entry name" value="PDZ"/>
    <property type="match status" value="3"/>
</dbReference>
<proteinExistence type="inferred from homology"/>
<feature type="compositionally biased region" description="Low complexity" evidence="5">
    <location>
        <begin position="894"/>
        <end position="905"/>
    </location>
</feature>
<feature type="compositionally biased region" description="Polar residues" evidence="5">
    <location>
        <begin position="817"/>
        <end position="827"/>
    </location>
</feature>
<feature type="compositionally biased region" description="Polar residues" evidence="5">
    <location>
        <begin position="857"/>
        <end position="866"/>
    </location>
</feature>